<evidence type="ECO:0000256" key="1">
    <source>
        <dbReference type="ARBA" id="ARBA00022723"/>
    </source>
</evidence>
<accession>A0AAV8X9L0</accession>
<evidence type="ECO:0000313" key="8">
    <source>
        <dbReference type="Proteomes" id="UP001162162"/>
    </source>
</evidence>
<evidence type="ECO:0000256" key="3">
    <source>
        <dbReference type="ARBA" id="ARBA00022833"/>
    </source>
</evidence>
<protein>
    <recommendedName>
        <fullName evidence="6">THAP-type domain-containing protein</fullName>
    </recommendedName>
</protein>
<keyword evidence="1" id="KW-0479">Metal-binding</keyword>
<evidence type="ECO:0000256" key="5">
    <source>
        <dbReference type="PROSITE-ProRule" id="PRU00309"/>
    </source>
</evidence>
<keyword evidence="3" id="KW-0862">Zinc</keyword>
<evidence type="ECO:0000259" key="6">
    <source>
        <dbReference type="PROSITE" id="PS50950"/>
    </source>
</evidence>
<dbReference type="GO" id="GO:0003677">
    <property type="term" value="F:DNA binding"/>
    <property type="evidence" value="ECO:0007669"/>
    <property type="project" value="UniProtKB-UniRule"/>
</dbReference>
<dbReference type="PANTHER" id="PTHR46927">
    <property type="entry name" value="AGAP005574-PA"/>
    <property type="match status" value="1"/>
</dbReference>
<dbReference type="PROSITE" id="PS50950">
    <property type="entry name" value="ZF_THAP"/>
    <property type="match status" value="1"/>
</dbReference>
<keyword evidence="4 5" id="KW-0238">DNA-binding</keyword>
<evidence type="ECO:0000256" key="2">
    <source>
        <dbReference type="ARBA" id="ARBA00022771"/>
    </source>
</evidence>
<dbReference type="Pfam" id="PF05485">
    <property type="entry name" value="THAP"/>
    <property type="match status" value="1"/>
</dbReference>
<comment type="caution">
    <text evidence="7">The sequence shown here is derived from an EMBL/GenBank/DDBJ whole genome shotgun (WGS) entry which is preliminary data.</text>
</comment>
<gene>
    <name evidence="7" type="ORF">NQ318_009569</name>
</gene>
<sequence>MPGVRCAVYGCNHSREVTRINSPNIIYHSFPKQKDFVSKTVLEEWIKCCKRGDQFNPRTSVICSVHFTQNDYKRDLRNELLVKKITFGLCCYLFFPYHPIPNPNTLNIHISELLRSADFHISELSSPRDYRTAGACAKGFSGSF</sequence>
<keyword evidence="8" id="KW-1185">Reference proteome</keyword>
<organism evidence="7 8">
    <name type="scientific">Aromia moschata</name>
    <dbReference type="NCBI Taxonomy" id="1265417"/>
    <lineage>
        <taxon>Eukaryota</taxon>
        <taxon>Metazoa</taxon>
        <taxon>Ecdysozoa</taxon>
        <taxon>Arthropoda</taxon>
        <taxon>Hexapoda</taxon>
        <taxon>Insecta</taxon>
        <taxon>Pterygota</taxon>
        <taxon>Neoptera</taxon>
        <taxon>Endopterygota</taxon>
        <taxon>Coleoptera</taxon>
        <taxon>Polyphaga</taxon>
        <taxon>Cucujiformia</taxon>
        <taxon>Chrysomeloidea</taxon>
        <taxon>Cerambycidae</taxon>
        <taxon>Cerambycinae</taxon>
        <taxon>Callichromatini</taxon>
        <taxon>Aromia</taxon>
    </lineage>
</organism>
<dbReference type="PANTHER" id="PTHR46927:SF3">
    <property type="entry name" value="THAP-TYPE DOMAIN-CONTAINING PROTEIN"/>
    <property type="match status" value="1"/>
</dbReference>
<dbReference type="InterPro" id="IPR006612">
    <property type="entry name" value="THAP_Znf"/>
</dbReference>
<keyword evidence="2 5" id="KW-0863">Zinc-finger</keyword>
<dbReference type="GO" id="GO:0008270">
    <property type="term" value="F:zinc ion binding"/>
    <property type="evidence" value="ECO:0007669"/>
    <property type="project" value="UniProtKB-KW"/>
</dbReference>
<dbReference type="EMBL" id="JAPWTK010000999">
    <property type="protein sequence ID" value="KAJ8934694.1"/>
    <property type="molecule type" value="Genomic_DNA"/>
</dbReference>
<evidence type="ECO:0000313" key="7">
    <source>
        <dbReference type="EMBL" id="KAJ8934694.1"/>
    </source>
</evidence>
<name>A0AAV8X9L0_9CUCU</name>
<dbReference type="SMART" id="SM00980">
    <property type="entry name" value="THAP"/>
    <property type="match status" value="1"/>
</dbReference>
<proteinExistence type="predicted"/>
<evidence type="ECO:0000256" key="4">
    <source>
        <dbReference type="ARBA" id="ARBA00023125"/>
    </source>
</evidence>
<reference evidence="7" key="1">
    <citation type="journal article" date="2023" name="Insect Mol. Biol.">
        <title>Genome sequencing provides insights into the evolution of gene families encoding plant cell wall-degrading enzymes in longhorned beetles.</title>
        <authorList>
            <person name="Shin N.R."/>
            <person name="Okamura Y."/>
            <person name="Kirsch R."/>
            <person name="Pauchet Y."/>
        </authorList>
    </citation>
    <scope>NUCLEOTIDE SEQUENCE</scope>
    <source>
        <strain evidence="7">AMC_N1</strain>
    </source>
</reference>
<dbReference type="SUPFAM" id="SSF57716">
    <property type="entry name" value="Glucocorticoid receptor-like (DNA-binding domain)"/>
    <property type="match status" value="1"/>
</dbReference>
<dbReference type="InterPro" id="IPR052224">
    <property type="entry name" value="THAP_domain_protein"/>
</dbReference>
<dbReference type="AlphaFoldDB" id="A0AAV8X9L0"/>
<dbReference type="Proteomes" id="UP001162162">
    <property type="component" value="Unassembled WGS sequence"/>
</dbReference>
<feature type="domain" description="THAP-type" evidence="6">
    <location>
        <begin position="1"/>
        <end position="86"/>
    </location>
</feature>